<dbReference type="SMART" id="SM00796">
    <property type="entry name" value="AHS1"/>
    <property type="match status" value="1"/>
</dbReference>
<dbReference type="PANTHER" id="PTHR18866">
    <property type="entry name" value="CARBOXYLASE:PYRUVATE/ACETYL-COA/PROPIONYL-COA CARBOXYLASE"/>
    <property type="match status" value="1"/>
</dbReference>
<dbReference type="KEGG" id="prz:GZH47_29965"/>
<dbReference type="Gene3D" id="2.40.50.100">
    <property type="match status" value="1"/>
</dbReference>
<dbReference type="InterPro" id="IPR029000">
    <property type="entry name" value="Cyclophilin-like_dom_sf"/>
</dbReference>
<dbReference type="RefSeq" id="WP_162644754.1">
    <property type="nucleotide sequence ID" value="NZ_CP048286.1"/>
</dbReference>
<evidence type="ECO:0000256" key="5">
    <source>
        <dbReference type="ARBA" id="ARBA00022840"/>
    </source>
</evidence>
<dbReference type="Gene3D" id="2.40.100.10">
    <property type="entry name" value="Cyclophilin-like"/>
    <property type="match status" value="2"/>
</dbReference>
<feature type="domain" description="Lipoyl-binding" evidence="8">
    <location>
        <begin position="1150"/>
        <end position="1228"/>
    </location>
</feature>
<dbReference type="SUPFAM" id="SSF52440">
    <property type="entry name" value="PreATP-grasp domain"/>
    <property type="match status" value="1"/>
</dbReference>
<dbReference type="InterPro" id="IPR000089">
    <property type="entry name" value="Biotin_lipoyl"/>
</dbReference>
<dbReference type="NCBIfam" id="TIGR02712">
    <property type="entry name" value="urea_carbox"/>
    <property type="match status" value="1"/>
</dbReference>
<dbReference type="InterPro" id="IPR003778">
    <property type="entry name" value="CT_A_B"/>
</dbReference>
<dbReference type="Gene3D" id="3.30.1360.40">
    <property type="match status" value="1"/>
</dbReference>
<dbReference type="EC" id="6.3.4.6" evidence="11"/>
<evidence type="ECO:0000256" key="2">
    <source>
        <dbReference type="ARBA" id="ARBA00022598"/>
    </source>
</evidence>
<evidence type="ECO:0000256" key="4">
    <source>
        <dbReference type="ARBA" id="ARBA00022801"/>
    </source>
</evidence>
<dbReference type="PROSITE" id="PS50979">
    <property type="entry name" value="BC"/>
    <property type="match status" value="1"/>
</dbReference>
<dbReference type="Pfam" id="PF02682">
    <property type="entry name" value="CT_C_D"/>
    <property type="match status" value="1"/>
</dbReference>
<dbReference type="FunFam" id="3.40.50.20:FF:000010">
    <property type="entry name" value="Propionyl-CoA carboxylase subunit alpha"/>
    <property type="match status" value="1"/>
</dbReference>
<dbReference type="SMART" id="SM00797">
    <property type="entry name" value="AHS2"/>
    <property type="match status" value="1"/>
</dbReference>
<evidence type="ECO:0000256" key="1">
    <source>
        <dbReference type="ARBA" id="ARBA00001953"/>
    </source>
</evidence>
<dbReference type="Pfam" id="PF00364">
    <property type="entry name" value="Biotin_lipoyl"/>
    <property type="match status" value="1"/>
</dbReference>
<keyword evidence="2 11" id="KW-0436">Ligase</keyword>
<dbReference type="InterPro" id="IPR011764">
    <property type="entry name" value="Biotin_carboxylation_dom"/>
</dbReference>
<dbReference type="Pfam" id="PF02626">
    <property type="entry name" value="CT_A_B"/>
    <property type="match status" value="1"/>
</dbReference>
<dbReference type="InterPro" id="IPR050856">
    <property type="entry name" value="Biotin_carboxylase_complex"/>
</dbReference>
<dbReference type="PANTHER" id="PTHR18866:SF128">
    <property type="entry name" value="UREA AMIDOLYASE"/>
    <property type="match status" value="1"/>
</dbReference>
<evidence type="ECO:0000313" key="11">
    <source>
        <dbReference type="EMBL" id="QHW34602.1"/>
    </source>
</evidence>
<dbReference type="InterPro" id="IPR011761">
    <property type="entry name" value="ATP-grasp"/>
</dbReference>
<dbReference type="Gene3D" id="3.30.470.20">
    <property type="entry name" value="ATP-grasp fold, B domain"/>
    <property type="match status" value="1"/>
</dbReference>
<dbReference type="SUPFAM" id="SSF51246">
    <property type="entry name" value="Rudiment single hybrid motif"/>
    <property type="match status" value="1"/>
</dbReference>
<reference evidence="11 12" key="1">
    <citation type="submission" date="2020-02" db="EMBL/GenBank/DDBJ databases">
        <title>Paenibacillus sp. nov., isolated from rhizosphere soil of tomato.</title>
        <authorList>
            <person name="Weon H.-Y."/>
            <person name="Lee S.A."/>
        </authorList>
    </citation>
    <scope>NUCLEOTIDE SEQUENCE [LARGE SCALE GENOMIC DNA]</scope>
    <source>
        <strain evidence="11 12">14171R-81</strain>
    </source>
</reference>
<dbReference type="AlphaFoldDB" id="A0A6C0PCH3"/>
<accession>A0A6C0PCH3</accession>
<dbReference type="NCBIfam" id="TIGR00724">
    <property type="entry name" value="urea_amlyse_rel"/>
    <property type="match status" value="1"/>
</dbReference>
<dbReference type="PROSITE" id="PS00866">
    <property type="entry name" value="CPSASE_1"/>
    <property type="match status" value="1"/>
</dbReference>
<feature type="domain" description="ATP-grasp" evidence="9">
    <location>
        <begin position="120"/>
        <end position="317"/>
    </location>
</feature>
<gene>
    <name evidence="11" type="primary">uca</name>
    <name evidence="11" type="ORF">GZH47_29965</name>
</gene>
<dbReference type="SUPFAM" id="SSF50891">
    <property type="entry name" value="Cyclophilin-like"/>
    <property type="match status" value="2"/>
</dbReference>
<dbReference type="Pfam" id="PF02786">
    <property type="entry name" value="CPSase_L_D2"/>
    <property type="match status" value="1"/>
</dbReference>
<dbReference type="InterPro" id="IPR005482">
    <property type="entry name" value="Biotin_COase_C"/>
</dbReference>
<keyword evidence="4" id="KW-0378">Hydrolase</keyword>
<dbReference type="InterPro" id="IPR014084">
    <property type="entry name" value="Urea_COase"/>
</dbReference>
<keyword evidence="6" id="KW-0092">Biotin</keyword>
<dbReference type="GO" id="GO:0004847">
    <property type="term" value="F:urea carboxylase activity"/>
    <property type="evidence" value="ECO:0007669"/>
    <property type="project" value="UniProtKB-EC"/>
</dbReference>
<evidence type="ECO:0000256" key="7">
    <source>
        <dbReference type="PROSITE-ProRule" id="PRU00409"/>
    </source>
</evidence>
<evidence type="ECO:0000259" key="9">
    <source>
        <dbReference type="PROSITE" id="PS50975"/>
    </source>
</evidence>
<proteinExistence type="predicted"/>
<dbReference type="EMBL" id="CP048286">
    <property type="protein sequence ID" value="QHW34602.1"/>
    <property type="molecule type" value="Genomic_DNA"/>
</dbReference>
<dbReference type="PROSITE" id="PS00867">
    <property type="entry name" value="CPSASE_2"/>
    <property type="match status" value="1"/>
</dbReference>
<dbReference type="Pfam" id="PF00289">
    <property type="entry name" value="Biotin_carb_N"/>
    <property type="match status" value="1"/>
</dbReference>
<dbReference type="InterPro" id="IPR003833">
    <property type="entry name" value="CT_C_D"/>
</dbReference>
<evidence type="ECO:0000313" key="12">
    <source>
        <dbReference type="Proteomes" id="UP000479114"/>
    </source>
</evidence>
<keyword evidence="3 7" id="KW-0547">Nucleotide-binding</keyword>
<keyword evidence="5 7" id="KW-0067">ATP-binding</keyword>
<dbReference type="SMART" id="SM00878">
    <property type="entry name" value="Biotin_carb_C"/>
    <property type="match status" value="1"/>
</dbReference>
<dbReference type="SUPFAM" id="SSF56059">
    <property type="entry name" value="Glutathione synthetase ATP-binding domain-like"/>
    <property type="match status" value="1"/>
</dbReference>
<dbReference type="InterPro" id="IPR011054">
    <property type="entry name" value="Rudment_hybrid_motif"/>
</dbReference>
<evidence type="ECO:0000256" key="3">
    <source>
        <dbReference type="ARBA" id="ARBA00022741"/>
    </source>
</evidence>
<evidence type="ECO:0000259" key="10">
    <source>
        <dbReference type="PROSITE" id="PS50979"/>
    </source>
</evidence>
<dbReference type="GO" id="GO:0046872">
    <property type="term" value="F:metal ion binding"/>
    <property type="evidence" value="ECO:0007669"/>
    <property type="project" value="InterPro"/>
</dbReference>
<protein>
    <submittedName>
        <fullName evidence="11">Urea carboxylase</fullName>
        <ecNumber evidence="11">6.3.4.6</ecNumber>
    </submittedName>
</protein>
<dbReference type="PROSITE" id="PS50975">
    <property type="entry name" value="ATP_GRASP"/>
    <property type="match status" value="1"/>
</dbReference>
<feature type="domain" description="Biotin carboxylation" evidence="10">
    <location>
        <begin position="1"/>
        <end position="444"/>
    </location>
</feature>
<dbReference type="GO" id="GO:0005524">
    <property type="term" value="F:ATP binding"/>
    <property type="evidence" value="ECO:0007669"/>
    <property type="project" value="UniProtKB-UniRule"/>
</dbReference>
<dbReference type="InterPro" id="IPR005479">
    <property type="entry name" value="CPAse_ATP-bd"/>
</dbReference>
<keyword evidence="12" id="KW-1185">Reference proteome</keyword>
<dbReference type="PROSITE" id="PS50968">
    <property type="entry name" value="BIOTINYL_LIPOYL"/>
    <property type="match status" value="1"/>
</dbReference>
<dbReference type="Pfam" id="PF02785">
    <property type="entry name" value="Biotin_carb_C"/>
    <property type="match status" value="1"/>
</dbReference>
<dbReference type="Proteomes" id="UP000479114">
    <property type="component" value="Chromosome"/>
</dbReference>
<evidence type="ECO:0000259" key="8">
    <source>
        <dbReference type="PROSITE" id="PS50968"/>
    </source>
</evidence>
<name>A0A6C0PCH3_9BACL</name>
<dbReference type="CDD" id="cd06850">
    <property type="entry name" value="biotinyl_domain"/>
    <property type="match status" value="1"/>
</dbReference>
<dbReference type="GO" id="GO:0016787">
    <property type="term" value="F:hydrolase activity"/>
    <property type="evidence" value="ECO:0007669"/>
    <property type="project" value="UniProtKB-KW"/>
</dbReference>
<dbReference type="SUPFAM" id="SSF51230">
    <property type="entry name" value="Single hybrid motif"/>
    <property type="match status" value="1"/>
</dbReference>
<dbReference type="InterPro" id="IPR005481">
    <property type="entry name" value="BC-like_N"/>
</dbReference>
<evidence type="ECO:0000256" key="6">
    <source>
        <dbReference type="ARBA" id="ARBA00023267"/>
    </source>
</evidence>
<dbReference type="InterPro" id="IPR011053">
    <property type="entry name" value="Single_hybrid_motif"/>
</dbReference>
<dbReference type="SUPFAM" id="SSF160467">
    <property type="entry name" value="PH0987 N-terminal domain-like"/>
    <property type="match status" value="1"/>
</dbReference>
<sequence length="1238" mass="135372">MFTKVLIANRGAIAVRIERTLRKLGIQSVAVYTGADQDSLHVDGADEAVLIGSGPAKESYLDVERILRTAIETGAQAIHPGYGFLSENAAFARACRENGIVFIGPTPEQMEMFGLKHSAREIAERAGVPMLPGTALISELEEALAEAESIGYPVILKSTAGGGGIGMRVCREARDLREAFDGVRHLAETNFKNGGIFLEKYIAKARHVEVQIFGNRFGEVATLGERDCSIQRRNQKVIEESPAPNLPDRVRQEMFASAKRLASEVGYRSAGTIEYLYDPETCRFYFLEVNTRLQVEHGVTEEVLGIDLVEWMVLEAADELRGIEARVGLPSGHSIQARIYAEDCLQQFRPSAGKLDQVKFAADARVETWVRDGITVTTLYDPMLAKIIVRGESRADAIAKLAAALGETRLYGITTNLQYVQALLGEEECLTGNVYTQLLNGFAPAERAIEVIDGGVQSTVQDWPGRKGYWDVGVPPCGPMDPLSFRIGNKLLGNADDASGLELTLRGGAYMFRSDMMICLTGANMEAELDGEAVPVYRPIPVRQGQVLRFGEAKTGMRSYLLVGGGFDMPKILGSSATFTLGGFGGHGGRALRAGDVLGVVRGDGEGDGQSGSLGVGQGAGLSGGLDAGELSRMQLREADRPEMTRAWTIGVIPGPHCTEEYLKPSYLKELADTEFEVHFNSSRTGVRLIGPAPHWAREDGGQAGLHPSNIHDNAYAVGTLDLTGDMPILLGPDGPSLGGFVCPVTTASAEFWKLGQLHPGDTVRFQLLTLEEADELRQRQEDNLDAMGEAAWNKLAPAALPQPKSEEVKAAYPLLHQETDNRRFPITIRCSGDENILVEYGEMELDLLLRFQVHALMEAIESTGAIPVQDLTPGIRSLQVHIDPKATTVQEACERILELDRNLPPLEEISVPSRIVRLPLSWDDPATQLAIDRYQQNVRPDAPWCPSNLEFIRRINGLDGIDDVQRIVYDANYLVLGLGDVYLGAPVATPIDPRHRLVTTKYNPARTWTPENAVGIGGAYMCIYGMEGPGGYQFVGRTIQMWNHLNRETASFHAGKPWLLRFFDQIQFYPVSDDELLRLREDFMRGRFEADITETTFKLGDYLTFLASIEESADAFVSKQQAAFQAERESWKALGLAEYVSESDTAKASEEDELPENAVGVRCTMPGSVWKVLATPGQAVKKGDTLIIEESMKMEFSQTAPCDGYVASVFVKPGDEVHAGQLIVSLVKEAESEVSIA</sequence>
<comment type="cofactor">
    <cofactor evidence="1">
        <name>biotin</name>
        <dbReference type="ChEBI" id="CHEBI:57586"/>
    </cofactor>
</comment>
<dbReference type="InterPro" id="IPR016185">
    <property type="entry name" value="PreATP-grasp_dom_sf"/>
</dbReference>
<organism evidence="11 12">
    <name type="scientific">Paenibacillus rhizovicinus</name>
    <dbReference type="NCBI Taxonomy" id="2704463"/>
    <lineage>
        <taxon>Bacteria</taxon>
        <taxon>Bacillati</taxon>
        <taxon>Bacillota</taxon>
        <taxon>Bacilli</taxon>
        <taxon>Bacillales</taxon>
        <taxon>Paenibacillaceae</taxon>
        <taxon>Paenibacillus</taxon>
    </lineage>
</organism>